<evidence type="ECO:0000256" key="1">
    <source>
        <dbReference type="ARBA" id="ARBA00006607"/>
    </source>
</evidence>
<proteinExistence type="inferred from homology"/>
<accession>A0A7T6Y8D6</accession>
<keyword evidence="2" id="KW-0143">Chaperone</keyword>
<dbReference type="AlphaFoldDB" id="A0A7T6Y8D6"/>
<organism evidence="5">
    <name type="scientific">Poterioochromonas malhamensis</name>
    <dbReference type="NCBI Taxonomy" id="88167"/>
    <lineage>
        <taxon>Eukaryota</taxon>
        <taxon>Sar</taxon>
        <taxon>Stramenopiles</taxon>
        <taxon>Ochrophyta</taxon>
        <taxon>Synurophyceae</taxon>
        <taxon>Ochromonadales</taxon>
        <taxon>Ochromonadaceae</taxon>
        <taxon>Poterioochromonas</taxon>
    </lineage>
</organism>
<dbReference type="GO" id="GO:0140662">
    <property type="term" value="F:ATP-dependent protein folding chaperone"/>
    <property type="evidence" value="ECO:0007669"/>
    <property type="project" value="InterPro"/>
</dbReference>
<protein>
    <submittedName>
        <fullName evidence="5">60 kDa chaperonin</fullName>
    </submittedName>
</protein>
<dbReference type="RefSeq" id="YP_010139378.1">
    <property type="nucleotide sequence ID" value="NC_056910.1"/>
</dbReference>
<feature type="coiled-coil region" evidence="4">
    <location>
        <begin position="353"/>
        <end position="380"/>
    </location>
</feature>
<dbReference type="GO" id="GO:0005524">
    <property type="term" value="F:ATP binding"/>
    <property type="evidence" value="ECO:0007669"/>
    <property type="project" value="InterPro"/>
</dbReference>
<sequence>MQDDKKKTFFLKNSLDLQNYLKKIYDCLKIFLDSSQNICIFSEKKEIYFLNNGLSFLKNLDFFSKEVNLITKLIEQACLKTFSLTGNGTTLTSLFSTKLMLDSLKFLLLGYDSIFLSNGFSKIAYFSAERINHYSIEVTNLSQLASLLKTIFNRKEYKQIKKLLLTLALNFKKDGVILVEDNVADKNEIEIYQGIEIEKGYISSYFINDFKSFEVSYKNPYILISKHSIASIEQLEEVIKFCKKKNRALIIVTENIEKSVLSELILKNIKKHLKIAVIKYNSIKFLNTEILNDLSILTHSNYLNTDPKKFTVNDLGNAEKVILKKTKSFFIVSKFSKLISMRKIKELTKKSLLAETEHEKETLKMRIARLSGNIAKLKINKFLTNNSEFEFLKIKINQSIDGLKSAIEEGILPGGDSIYFLYSKELVYWSTINLVGDEIISSKLILSLLKDLFNEFLPFTKLKSSRKSKKKNFSYNFTKKRIVNCFKDGFIKPSKVIRGVFWSSLTLVSSILKAV</sequence>
<evidence type="ECO:0000256" key="4">
    <source>
        <dbReference type="SAM" id="Coils"/>
    </source>
</evidence>
<dbReference type="SUPFAM" id="SSF48592">
    <property type="entry name" value="GroEL equatorial domain-like"/>
    <property type="match status" value="1"/>
</dbReference>
<dbReference type="SUPFAM" id="SSF52029">
    <property type="entry name" value="GroEL apical domain-like"/>
    <property type="match status" value="1"/>
</dbReference>
<dbReference type="InterPro" id="IPR027410">
    <property type="entry name" value="TCP-1-like_intermed_sf"/>
</dbReference>
<gene>
    <name evidence="5" type="primary">groEL</name>
</gene>
<dbReference type="EMBL" id="MW175522">
    <property type="protein sequence ID" value="QQK55044.1"/>
    <property type="molecule type" value="Genomic_DNA"/>
</dbReference>
<keyword evidence="4" id="KW-0175">Coiled coil</keyword>
<dbReference type="GeneID" id="67132940"/>
<comment type="similarity">
    <text evidence="1 3">Belongs to the chaperonin (HSP60) family.</text>
</comment>
<dbReference type="PANTHER" id="PTHR45633">
    <property type="entry name" value="60 KDA HEAT SHOCK PROTEIN, MITOCHONDRIAL"/>
    <property type="match status" value="1"/>
</dbReference>
<keyword evidence="5" id="KW-0934">Plastid</keyword>
<dbReference type="Gene3D" id="3.50.7.10">
    <property type="entry name" value="GroEL"/>
    <property type="match status" value="1"/>
</dbReference>
<dbReference type="InterPro" id="IPR001844">
    <property type="entry name" value="Cpn60/GroEL"/>
</dbReference>
<evidence type="ECO:0000256" key="3">
    <source>
        <dbReference type="RuleBase" id="RU000418"/>
    </source>
</evidence>
<dbReference type="Pfam" id="PF00118">
    <property type="entry name" value="Cpn60_TCP1"/>
    <property type="match status" value="1"/>
</dbReference>
<dbReference type="InterPro" id="IPR027409">
    <property type="entry name" value="GroEL-like_apical_dom_sf"/>
</dbReference>
<name>A0A7T6Y8D6_9STRA</name>
<reference evidence="5" key="1">
    <citation type="submission" date="2020-10" db="EMBL/GenBank/DDBJ databases">
        <title>Complete chloroplast genome of the Synurophyceae Poterioochromonas malhamensis (Pringsheim) R.A.Andersen 2017 from Van Lake in Eastern Anatolia.</title>
        <authorList>
            <person name="Gastineau R."/>
            <person name="Yilmaz E."/>
            <person name="Solak C.N."/>
            <person name="Lemieux C."/>
            <person name="Turmel M."/>
            <person name="Witkowski A."/>
        </authorList>
    </citation>
    <scope>NUCLEOTIDE SEQUENCE</scope>
    <source>
        <strain evidence="5">SZCZR2049</strain>
    </source>
</reference>
<geneLocation type="plastid" evidence="5"/>
<dbReference type="PRINTS" id="PR00298">
    <property type="entry name" value="CHAPERONIN60"/>
</dbReference>
<dbReference type="Gene3D" id="1.10.560.10">
    <property type="entry name" value="GroEL-like equatorial domain"/>
    <property type="match status" value="1"/>
</dbReference>
<evidence type="ECO:0000256" key="2">
    <source>
        <dbReference type="ARBA" id="ARBA00023186"/>
    </source>
</evidence>
<dbReference type="FunFam" id="3.50.7.10:FF:000001">
    <property type="entry name" value="60 kDa chaperonin"/>
    <property type="match status" value="1"/>
</dbReference>
<dbReference type="GO" id="GO:0042026">
    <property type="term" value="P:protein refolding"/>
    <property type="evidence" value="ECO:0007669"/>
    <property type="project" value="InterPro"/>
</dbReference>
<dbReference type="InterPro" id="IPR002423">
    <property type="entry name" value="Cpn60/GroEL/TCP-1"/>
</dbReference>
<dbReference type="Gene3D" id="3.30.260.10">
    <property type="entry name" value="TCP-1-like chaperonin intermediate domain"/>
    <property type="match status" value="1"/>
</dbReference>
<evidence type="ECO:0000313" key="5">
    <source>
        <dbReference type="EMBL" id="QQK55044.1"/>
    </source>
</evidence>
<dbReference type="InterPro" id="IPR027413">
    <property type="entry name" value="GROEL-like_equatorial_sf"/>
</dbReference>